<accession>A0AAN7ZM08</accession>
<protein>
    <recommendedName>
        <fullName evidence="3">DDE Tnp4 domain-containing protein</fullName>
    </recommendedName>
</protein>
<reference evidence="4 5" key="1">
    <citation type="journal article" date="2024" name="Insects">
        <title>An Improved Chromosome-Level Genome Assembly of the Firefly Pyrocoelia pectoralis.</title>
        <authorList>
            <person name="Fu X."/>
            <person name="Meyer-Rochow V.B."/>
            <person name="Ballantyne L."/>
            <person name="Zhu X."/>
        </authorList>
    </citation>
    <scope>NUCLEOTIDE SEQUENCE [LARGE SCALE GENOMIC DNA]</scope>
    <source>
        <strain evidence="4">XCY_ONT2</strain>
    </source>
</reference>
<proteinExistence type="predicted"/>
<gene>
    <name evidence="4" type="ORF">RI129_002864</name>
</gene>
<comment type="cofactor">
    <cofactor evidence="1">
        <name>a divalent metal cation</name>
        <dbReference type="ChEBI" id="CHEBI:60240"/>
    </cofactor>
</comment>
<organism evidence="4 5">
    <name type="scientific">Pyrocoelia pectoralis</name>
    <dbReference type="NCBI Taxonomy" id="417401"/>
    <lineage>
        <taxon>Eukaryota</taxon>
        <taxon>Metazoa</taxon>
        <taxon>Ecdysozoa</taxon>
        <taxon>Arthropoda</taxon>
        <taxon>Hexapoda</taxon>
        <taxon>Insecta</taxon>
        <taxon>Pterygota</taxon>
        <taxon>Neoptera</taxon>
        <taxon>Endopterygota</taxon>
        <taxon>Coleoptera</taxon>
        <taxon>Polyphaga</taxon>
        <taxon>Elateriformia</taxon>
        <taxon>Elateroidea</taxon>
        <taxon>Lampyridae</taxon>
        <taxon>Lampyrinae</taxon>
        <taxon>Pyrocoelia</taxon>
    </lineage>
</organism>
<comment type="caution">
    <text evidence="4">The sequence shown here is derived from an EMBL/GenBank/DDBJ whole genome shotgun (WGS) entry which is preliminary data.</text>
</comment>
<evidence type="ECO:0000259" key="3">
    <source>
        <dbReference type="Pfam" id="PF13359"/>
    </source>
</evidence>
<sequence length="212" mass="24162">MALCDADYNFLYVDVGVQGRECDAGVFLDTDLYAAIQQNTLQIPSNRSLPGRDAGLPFVIVGDDAFAMSEHIMKPFIGRHSKGSVERAFNYRHSRARRVIENVFGIMSSVFRVLRKPMLLQPERARWVTLSCAYLHNFLRKHSSAETYCTAQVLDSEDEDGNVIEGTWRNEGVVLPGLRWCKERGENPGTLVRRELAYFFHSQPLSWQNQFA</sequence>
<evidence type="ECO:0000256" key="2">
    <source>
        <dbReference type="ARBA" id="ARBA00022723"/>
    </source>
</evidence>
<dbReference type="InterPro" id="IPR027806">
    <property type="entry name" value="HARBI1_dom"/>
</dbReference>
<feature type="domain" description="DDE Tnp4" evidence="3">
    <location>
        <begin position="2"/>
        <end position="137"/>
    </location>
</feature>
<dbReference type="GO" id="GO:0046872">
    <property type="term" value="F:metal ion binding"/>
    <property type="evidence" value="ECO:0007669"/>
    <property type="project" value="UniProtKB-KW"/>
</dbReference>
<dbReference type="EMBL" id="JAVRBK010000002">
    <property type="protein sequence ID" value="KAK5647972.1"/>
    <property type="molecule type" value="Genomic_DNA"/>
</dbReference>
<dbReference type="Pfam" id="PF13359">
    <property type="entry name" value="DDE_Tnp_4"/>
    <property type="match status" value="1"/>
</dbReference>
<evidence type="ECO:0000313" key="4">
    <source>
        <dbReference type="EMBL" id="KAK5647972.1"/>
    </source>
</evidence>
<name>A0AAN7ZM08_9COLE</name>
<keyword evidence="5" id="KW-1185">Reference proteome</keyword>
<evidence type="ECO:0000313" key="5">
    <source>
        <dbReference type="Proteomes" id="UP001329430"/>
    </source>
</evidence>
<dbReference type="AlphaFoldDB" id="A0AAN7ZM08"/>
<dbReference type="Proteomes" id="UP001329430">
    <property type="component" value="Chromosome 2"/>
</dbReference>
<keyword evidence="2" id="KW-0479">Metal-binding</keyword>
<evidence type="ECO:0000256" key="1">
    <source>
        <dbReference type="ARBA" id="ARBA00001968"/>
    </source>
</evidence>